<dbReference type="EMBL" id="APOJ01000023">
    <property type="protein sequence ID" value="ENU27029.1"/>
    <property type="molecule type" value="Genomic_DNA"/>
</dbReference>
<keyword evidence="2" id="KW-1185">Reference proteome</keyword>
<reference evidence="2" key="1">
    <citation type="submission" date="2013-02" db="EMBL/GenBank/DDBJ databases">
        <title>The Genome Sequence of Acinetobacter sp. NIPH 236.</title>
        <authorList>
            <consortium name="The Broad Institute Genome Sequencing Platform"/>
            <consortium name="The Broad Institute Genome Sequencing Center for Infectious Disease"/>
            <person name="Cerqueira G."/>
            <person name="Feldgarden M."/>
            <person name="Courvalin P."/>
            <person name="Perichon B."/>
            <person name="Grillot-Courvalin C."/>
            <person name="Clermont D."/>
            <person name="Rocha E."/>
            <person name="Yoon E.-J."/>
            <person name="Nemec A."/>
            <person name="Walker B."/>
            <person name="Young S.K."/>
            <person name="Zeng Q."/>
            <person name="Gargeya S."/>
            <person name="Fitzgerald M."/>
            <person name="Haas B."/>
            <person name="Abouelleil A."/>
            <person name="Alvarado L."/>
            <person name="Arachchi H.M."/>
            <person name="Berlin A.M."/>
            <person name="Chapman S.B."/>
            <person name="Dewar J."/>
            <person name="Goldberg J."/>
            <person name="Griggs A."/>
            <person name="Gujja S."/>
            <person name="Hansen M."/>
            <person name="Howarth C."/>
            <person name="Imamovic A."/>
            <person name="Larimer J."/>
            <person name="McCowan C."/>
            <person name="Murphy C."/>
            <person name="Neiman D."/>
            <person name="Pearson M."/>
            <person name="Priest M."/>
            <person name="Roberts A."/>
            <person name="Saif S."/>
            <person name="Shea T."/>
            <person name="Sisk P."/>
            <person name="Sykes S."/>
            <person name="Wortman J."/>
            <person name="Nusbaum C."/>
            <person name="Birren B."/>
        </authorList>
    </citation>
    <scope>NUCLEOTIDE SEQUENCE [LARGE SCALE GENOMIC DNA]</scope>
    <source>
        <strain evidence="2">NIPH 236</strain>
    </source>
</reference>
<comment type="caution">
    <text evidence="1">The sequence shown here is derived from an EMBL/GenBank/DDBJ whole genome shotgun (WGS) entry which is preliminary data.</text>
</comment>
<protein>
    <submittedName>
        <fullName evidence="1">Uncharacterized protein</fullName>
    </submittedName>
</protein>
<dbReference type="RefSeq" id="WP_004661646.1">
    <property type="nucleotide sequence ID" value="NZ_BMDV01000002.1"/>
</dbReference>
<reference evidence="1 2" key="2">
    <citation type="journal article" date="2016" name="Int. J. Syst. Evol. Microbiol.">
        <title>Taxonomy of haemolytic and/or proteolytic strains of the genus Acinetobacter with the proposal of Acinetobacter courvalinii sp. nov. (genomic species 14 sensu Bouvet &amp; Jeanjean), Acinetobacter dispersus sp. nov. (genomic species 17), Acinetobacter modestus sp. nov., Acinetobacter proteolyticus sp. nov. and Acinetobacter vivianii sp. nov.</title>
        <authorList>
            <person name="Nemec A."/>
            <person name="Radolfova-Krizova L."/>
            <person name="Maixnerova M."/>
            <person name="Vrestiakova E."/>
            <person name="Jezek P."/>
            <person name="Sedo O."/>
        </authorList>
    </citation>
    <scope>NUCLEOTIDE SEQUENCE [LARGE SCALE GENOMIC DNA]</scope>
    <source>
        <strain evidence="1 2">NIPH 236</strain>
    </source>
</reference>
<dbReference type="GeneID" id="92835038"/>
<evidence type="ECO:0000313" key="2">
    <source>
        <dbReference type="Proteomes" id="UP000013190"/>
    </source>
</evidence>
<dbReference type="Proteomes" id="UP000013190">
    <property type="component" value="Unassembled WGS sequence"/>
</dbReference>
<evidence type="ECO:0000313" key="1">
    <source>
        <dbReference type="EMBL" id="ENU27029.1"/>
    </source>
</evidence>
<sequence>MEILNISENKLPGEFQFHSLKVDLRTQNKADVLKCFAQLGFYVTSATSITESDEFLFVQDNGRVFSCENAINSDGYSWVDLQQLKEMVILSRNDVNDANHTDQDGWKWFVTSTREGYVFALGNAQQLPRWDKSPLDHVDLKPIVKTKDQISISKNEYLDPLRGFQYIQLSENEIKGDKLGSEKWIQIPEDAHLYFMEWFYKLVNGIWLVQERNNVWIETEYQFNSETVNIHWLREGVELPKPVKKLIINNFNYQYVDGIAAAQSLKNGFEVDFSEDEEEWDSFNLQTGFRVGCLLGEPNQNNLVVKFRVVPKTLKIIGIDGKEYEFPTPIRQYPPKGTVCFIATLSDPDTRTPQETTFSGNEITKMLVDHRRLHLTAEAALAHIKAEVLALGGNF</sequence>
<gene>
    <name evidence="1" type="ORF">F992_01634</name>
</gene>
<accession>A0ABN0JNY0</accession>
<proteinExistence type="predicted"/>
<organism evidence="1 2">
    <name type="scientific">Acinetobacter modestus</name>
    <dbReference type="NCBI Taxonomy" id="1776740"/>
    <lineage>
        <taxon>Bacteria</taxon>
        <taxon>Pseudomonadati</taxon>
        <taxon>Pseudomonadota</taxon>
        <taxon>Gammaproteobacteria</taxon>
        <taxon>Moraxellales</taxon>
        <taxon>Moraxellaceae</taxon>
        <taxon>Acinetobacter</taxon>
    </lineage>
</organism>
<name>A0ABN0JNY0_9GAMM</name>